<dbReference type="EMBL" id="KI278418">
    <property type="protein sequence ID" value="ESA19253.1"/>
    <property type="molecule type" value="Genomic_DNA"/>
</dbReference>
<dbReference type="Gene3D" id="1.25.40.10">
    <property type="entry name" value="Tetratricopeptide repeat domain"/>
    <property type="match status" value="1"/>
</dbReference>
<accession>U9UKZ5</accession>
<dbReference type="InterPro" id="IPR011990">
    <property type="entry name" value="TPR-like_helical_dom_sf"/>
</dbReference>
<proteinExistence type="predicted"/>
<dbReference type="AlphaFoldDB" id="U9UKZ5"/>
<evidence type="ECO:0000313" key="1">
    <source>
        <dbReference type="EMBL" id="ESA19253.1"/>
    </source>
</evidence>
<dbReference type="HOGENOM" id="CLU_3002213_0_0_1"/>
<gene>
    <name evidence="1" type="ORF">GLOINDRAFT_75665</name>
</gene>
<sequence>SYTQNKLGTLYKNGIGTDKDLEKTAHWYKEALDNGYKEAKENLDNIESRSHVKFYFN</sequence>
<dbReference type="InterPro" id="IPR006597">
    <property type="entry name" value="Sel1-like"/>
</dbReference>
<feature type="non-terminal residue" evidence="1">
    <location>
        <position position="1"/>
    </location>
</feature>
<organism evidence="1">
    <name type="scientific">Rhizophagus irregularis (strain DAOM 181602 / DAOM 197198 / MUCL 43194)</name>
    <name type="common">Arbuscular mycorrhizal fungus</name>
    <name type="synonym">Glomus intraradices</name>
    <dbReference type="NCBI Taxonomy" id="747089"/>
    <lineage>
        <taxon>Eukaryota</taxon>
        <taxon>Fungi</taxon>
        <taxon>Fungi incertae sedis</taxon>
        <taxon>Mucoromycota</taxon>
        <taxon>Glomeromycotina</taxon>
        <taxon>Glomeromycetes</taxon>
        <taxon>Glomerales</taxon>
        <taxon>Glomeraceae</taxon>
        <taxon>Rhizophagus</taxon>
    </lineage>
</organism>
<dbReference type="SUPFAM" id="SSF81901">
    <property type="entry name" value="HCP-like"/>
    <property type="match status" value="1"/>
</dbReference>
<dbReference type="SMART" id="SM00671">
    <property type="entry name" value="SEL1"/>
    <property type="match status" value="1"/>
</dbReference>
<evidence type="ECO:0008006" key="2">
    <source>
        <dbReference type="Google" id="ProtNLM"/>
    </source>
</evidence>
<protein>
    <recommendedName>
        <fullName evidence="2">Sel1 repeat family protein</fullName>
    </recommendedName>
</protein>
<reference evidence="1" key="1">
    <citation type="submission" date="2013-07" db="EMBL/GenBank/DDBJ databases">
        <title>The genome of an arbuscular mycorrhizal fungus provides insights into the evolution of the oldest plant symbiosis.</title>
        <authorList>
            <consortium name="DOE Joint Genome Institute"/>
            <person name="Tisserant E."/>
            <person name="Malbreil M."/>
            <person name="Kuo A."/>
            <person name="Kohler A."/>
            <person name="Symeonidi A."/>
            <person name="Balestrini R."/>
            <person name="Charron P."/>
            <person name="Duensing N."/>
            <person name="Frei-dit-Frey N."/>
            <person name="Gianinazzi-Pearson V."/>
            <person name="Gilbert B."/>
            <person name="Handa Y."/>
            <person name="Hijri M."/>
            <person name="Kaul R."/>
            <person name="Kawaguchi M."/>
            <person name="Krajinski F."/>
            <person name="Lammers P."/>
            <person name="Lapierre D."/>
            <person name="Masclaux F.G."/>
            <person name="Murat C."/>
            <person name="Morin E."/>
            <person name="Ndikumana S."/>
            <person name="Pagni M."/>
            <person name="Petitpierre D."/>
            <person name="Requena N."/>
            <person name="Rosikiewicz P."/>
            <person name="Riley R."/>
            <person name="Saito K."/>
            <person name="San Clemente H."/>
            <person name="Shapiro H."/>
            <person name="van Tuinen D."/>
            <person name="Becard G."/>
            <person name="Bonfante P."/>
            <person name="Paszkowski U."/>
            <person name="Shachar-Hill Y."/>
            <person name="Young J.P."/>
            <person name="Sanders I.R."/>
            <person name="Henrissat B."/>
            <person name="Rensing S.A."/>
            <person name="Grigoriev I.V."/>
            <person name="Corradi N."/>
            <person name="Roux C."/>
            <person name="Martin F."/>
        </authorList>
    </citation>
    <scope>NUCLEOTIDE SEQUENCE</scope>
    <source>
        <strain evidence="1">DAOM 197198</strain>
    </source>
</reference>
<dbReference type="VEuPathDB" id="FungiDB:RhiirFUN_022813"/>
<name>U9UKZ5_RHIID</name>